<evidence type="ECO:0000313" key="2">
    <source>
        <dbReference type="EMBL" id="MBW0515278.1"/>
    </source>
</evidence>
<keyword evidence="3" id="KW-1185">Reference proteome</keyword>
<comment type="caution">
    <text evidence="2">The sequence shown here is derived from an EMBL/GenBank/DDBJ whole genome shotgun (WGS) entry which is preliminary data.</text>
</comment>
<dbReference type="OrthoDB" id="123335at2759"/>
<name>A0A9Q3EAB3_9BASI</name>
<dbReference type="PANTHER" id="PTHR11439:SF463">
    <property type="entry name" value="REVERSE TRANSCRIPTASE TY1_COPIA-TYPE DOMAIN-CONTAINING PROTEIN"/>
    <property type="match status" value="1"/>
</dbReference>
<protein>
    <recommendedName>
        <fullName evidence="1">Reverse transcriptase Ty1/copia-type domain-containing protein</fullName>
    </recommendedName>
</protein>
<proteinExistence type="predicted"/>
<evidence type="ECO:0000313" key="3">
    <source>
        <dbReference type="Proteomes" id="UP000765509"/>
    </source>
</evidence>
<dbReference type="InterPro" id="IPR013103">
    <property type="entry name" value="RVT_2"/>
</dbReference>
<sequence>MVQKSKNLADLGKLLCLHFGPLCLIHVHVDDIAIFSNNPASFKKEIQKELKITDVGPSNLMLGVKIHQLKDGISLEKQDFTEGLIDQYGMSNCKLGVTSLTLNEHLSPATSKEILAFKKLNTNYRSTIGSINLLSKSTQPDLLFAASTLSQYLESPGLRHWEAFLHVLKYLNGFQNKGL</sequence>
<dbReference type="AlphaFoldDB" id="A0A9Q3EAB3"/>
<organism evidence="2 3">
    <name type="scientific">Austropuccinia psidii MF-1</name>
    <dbReference type="NCBI Taxonomy" id="1389203"/>
    <lineage>
        <taxon>Eukaryota</taxon>
        <taxon>Fungi</taxon>
        <taxon>Dikarya</taxon>
        <taxon>Basidiomycota</taxon>
        <taxon>Pucciniomycotina</taxon>
        <taxon>Pucciniomycetes</taxon>
        <taxon>Pucciniales</taxon>
        <taxon>Sphaerophragmiaceae</taxon>
        <taxon>Austropuccinia</taxon>
    </lineage>
</organism>
<dbReference type="Pfam" id="PF07727">
    <property type="entry name" value="RVT_2"/>
    <property type="match status" value="1"/>
</dbReference>
<accession>A0A9Q3EAB3</accession>
<dbReference type="Proteomes" id="UP000765509">
    <property type="component" value="Unassembled WGS sequence"/>
</dbReference>
<dbReference type="EMBL" id="AVOT02024549">
    <property type="protein sequence ID" value="MBW0515278.1"/>
    <property type="molecule type" value="Genomic_DNA"/>
</dbReference>
<evidence type="ECO:0000259" key="1">
    <source>
        <dbReference type="Pfam" id="PF07727"/>
    </source>
</evidence>
<reference evidence="2" key="1">
    <citation type="submission" date="2021-03" db="EMBL/GenBank/DDBJ databases">
        <title>Draft genome sequence of rust myrtle Austropuccinia psidii MF-1, a brazilian biotype.</title>
        <authorList>
            <person name="Quecine M.C."/>
            <person name="Pachon D.M.R."/>
            <person name="Bonatelli M.L."/>
            <person name="Correr F.H."/>
            <person name="Franceschini L.M."/>
            <person name="Leite T.F."/>
            <person name="Margarido G.R.A."/>
            <person name="Almeida C.A."/>
            <person name="Ferrarezi J.A."/>
            <person name="Labate C.A."/>
        </authorList>
    </citation>
    <scope>NUCLEOTIDE SEQUENCE</scope>
    <source>
        <strain evidence="2">MF-1</strain>
    </source>
</reference>
<dbReference type="PANTHER" id="PTHR11439">
    <property type="entry name" value="GAG-POL-RELATED RETROTRANSPOSON"/>
    <property type="match status" value="1"/>
</dbReference>
<feature type="domain" description="Reverse transcriptase Ty1/copia-type" evidence="1">
    <location>
        <begin position="23"/>
        <end position="95"/>
    </location>
</feature>
<gene>
    <name evidence="2" type="ORF">O181_054993</name>
</gene>